<dbReference type="RefSeq" id="WP_014260555.1">
    <property type="nucleotide sequence ID" value="NC_016629.1"/>
</dbReference>
<keyword evidence="3" id="KW-0804">Transcription</keyword>
<dbReference type="Gene3D" id="2.10.109.10">
    <property type="entry name" value="Umud Fragment, subunit A"/>
    <property type="match status" value="1"/>
</dbReference>
<dbReference type="SUPFAM" id="SSF51306">
    <property type="entry name" value="LexA/Signal peptidase"/>
    <property type="match status" value="1"/>
</dbReference>
<keyword evidence="1" id="KW-0805">Transcription regulation</keyword>
<dbReference type="Gene3D" id="1.10.260.40">
    <property type="entry name" value="lambda repressor-like DNA-binding domains"/>
    <property type="match status" value="1"/>
</dbReference>
<accession>F3YZA4</accession>
<evidence type="ECO:0000313" key="5">
    <source>
        <dbReference type="EMBL" id="EGJ50860.1"/>
    </source>
</evidence>
<dbReference type="PANTHER" id="PTHR40661:SF1">
    <property type="entry name" value="HTH CRO_C1-TYPE DOMAIN-CONTAINING PROTEIN"/>
    <property type="match status" value="1"/>
</dbReference>
<dbReference type="CDD" id="cd06462">
    <property type="entry name" value="Peptidase_S24_S26"/>
    <property type="match status" value="1"/>
</dbReference>
<dbReference type="InterPro" id="IPR036286">
    <property type="entry name" value="LexA/Signal_pep-like_sf"/>
</dbReference>
<keyword evidence="6" id="KW-1185">Reference proteome</keyword>
<dbReference type="Proteomes" id="UP000007844">
    <property type="component" value="Chromosome"/>
</dbReference>
<proteinExistence type="predicted"/>
<feature type="domain" description="HTH cro/C1-type" evidence="4">
    <location>
        <begin position="20"/>
        <end position="75"/>
    </location>
</feature>
<dbReference type="SMART" id="SM00530">
    <property type="entry name" value="HTH_XRE"/>
    <property type="match status" value="1"/>
</dbReference>
<dbReference type="GO" id="GO:0003677">
    <property type="term" value="F:DNA binding"/>
    <property type="evidence" value="ECO:0007669"/>
    <property type="project" value="UniProtKB-KW"/>
</dbReference>
<protein>
    <submittedName>
        <fullName evidence="5">Peptidase S24/S26A/S26B, conserved region</fullName>
    </submittedName>
</protein>
<dbReference type="PANTHER" id="PTHR40661">
    <property type="match status" value="1"/>
</dbReference>
<evidence type="ECO:0000256" key="1">
    <source>
        <dbReference type="ARBA" id="ARBA00023015"/>
    </source>
</evidence>
<dbReference type="Pfam" id="PF00717">
    <property type="entry name" value="Peptidase_S24"/>
    <property type="match status" value="1"/>
</dbReference>
<dbReference type="EMBL" id="CP003221">
    <property type="protein sequence ID" value="EGJ50860.1"/>
    <property type="molecule type" value="Genomic_DNA"/>
</dbReference>
<dbReference type="InterPro" id="IPR010982">
    <property type="entry name" value="Lambda_DNA-bd_dom_sf"/>
</dbReference>
<evidence type="ECO:0000256" key="3">
    <source>
        <dbReference type="ARBA" id="ARBA00023163"/>
    </source>
</evidence>
<dbReference type="InterPro" id="IPR015927">
    <property type="entry name" value="Peptidase_S24_S26A/B/C"/>
</dbReference>
<dbReference type="HOGENOM" id="CLU_066192_1_7_7"/>
<dbReference type="SUPFAM" id="SSF47413">
    <property type="entry name" value="lambda repressor-like DNA-binding domains"/>
    <property type="match status" value="1"/>
</dbReference>
<dbReference type="Pfam" id="PF01381">
    <property type="entry name" value="HTH_3"/>
    <property type="match status" value="1"/>
</dbReference>
<dbReference type="STRING" id="690850.Desaf_2538"/>
<organism evidence="5 6">
    <name type="scientific">Desulfocurvibacter africanus subsp. africanus str. Walvis Bay</name>
    <dbReference type="NCBI Taxonomy" id="690850"/>
    <lineage>
        <taxon>Bacteria</taxon>
        <taxon>Pseudomonadati</taxon>
        <taxon>Thermodesulfobacteriota</taxon>
        <taxon>Desulfovibrionia</taxon>
        <taxon>Desulfovibrionales</taxon>
        <taxon>Desulfovibrionaceae</taxon>
        <taxon>Desulfocurvibacter</taxon>
    </lineage>
</organism>
<evidence type="ECO:0000256" key="2">
    <source>
        <dbReference type="ARBA" id="ARBA00023125"/>
    </source>
</evidence>
<name>F3YZA4_DESAF</name>
<evidence type="ECO:0000313" key="6">
    <source>
        <dbReference type="Proteomes" id="UP000007844"/>
    </source>
</evidence>
<keyword evidence="2" id="KW-0238">DNA-binding</keyword>
<dbReference type="KEGG" id="daf:Desaf_2538"/>
<sequence>MPDISRKLETRQLLIPFSKRLQQVIDNLGVEKKAFALAGDIKQPTLTAYLNAQSQPSQDVVAKWILVYGINANWLLTGEGPMFREERAEAASKPAYQIAPFGPDGQTRRTQVVRGPDDQELGAIIEVHAEAGPGQVKTRWEPDPIGTVCIPPEYAKPGLFGLHIKGSAMEPLINRGALVGVNAEDRKFVSGDIYAVFIPYEGLTTRRLFLDPDTSVYVLRSIHPDHPDMELPVDKSENLIVGRVVWVMQGV</sequence>
<dbReference type="AlphaFoldDB" id="F3YZA4"/>
<dbReference type="CDD" id="cd00093">
    <property type="entry name" value="HTH_XRE"/>
    <property type="match status" value="1"/>
</dbReference>
<dbReference type="InterPro" id="IPR001387">
    <property type="entry name" value="Cro/C1-type_HTH"/>
</dbReference>
<dbReference type="eggNOG" id="COG2932">
    <property type="taxonomic scope" value="Bacteria"/>
</dbReference>
<gene>
    <name evidence="5" type="ORF">Desaf_2538</name>
</gene>
<reference evidence="5 6" key="1">
    <citation type="journal article" date="2011" name="J. Bacteriol.">
        <title>Genome sequence of the mercury-methylating and pleomorphic Desulfovibrio africanus Strain Walvis Bay.</title>
        <authorList>
            <person name="Brown S.D."/>
            <person name="Wall J.D."/>
            <person name="Kucken A.M."/>
            <person name="Gilmour C.C."/>
            <person name="Podar M."/>
            <person name="Brandt C.C."/>
            <person name="Teshima H."/>
            <person name="Detter J.C."/>
            <person name="Han C.S."/>
            <person name="Land M.L."/>
            <person name="Lucas S."/>
            <person name="Han J."/>
            <person name="Pennacchio L."/>
            <person name="Nolan M."/>
            <person name="Pitluck S."/>
            <person name="Woyke T."/>
            <person name="Goodwin L."/>
            <person name="Palumbo A.V."/>
            <person name="Elias D.A."/>
        </authorList>
    </citation>
    <scope>NUCLEOTIDE SEQUENCE [LARGE SCALE GENOMIC DNA]</scope>
    <source>
        <strain evidence="5 6">Walvis Bay</strain>
    </source>
</reference>
<evidence type="ECO:0000259" key="4">
    <source>
        <dbReference type="SMART" id="SM00530"/>
    </source>
</evidence>